<reference evidence="2 3" key="1">
    <citation type="submission" date="2024-03" db="EMBL/GenBank/DDBJ databases">
        <title>Novel Streptomyces species of biotechnological and ecological value are a feature of Machair soil.</title>
        <authorList>
            <person name="Prole J.R."/>
            <person name="Goodfellow M."/>
            <person name="Allenby N."/>
            <person name="Ward A.C."/>
        </authorList>
    </citation>
    <scope>NUCLEOTIDE SEQUENCE [LARGE SCALE GENOMIC DNA]</scope>
    <source>
        <strain evidence="2 3">MS1.AVA.1</strain>
    </source>
</reference>
<dbReference type="Proteomes" id="UP001376459">
    <property type="component" value="Unassembled WGS sequence"/>
</dbReference>
<organism evidence="2 3">
    <name type="scientific">Streptomyces machairae</name>
    <dbReference type="NCBI Taxonomy" id="3134109"/>
    <lineage>
        <taxon>Bacteria</taxon>
        <taxon>Bacillati</taxon>
        <taxon>Actinomycetota</taxon>
        <taxon>Actinomycetes</taxon>
        <taxon>Kitasatosporales</taxon>
        <taxon>Streptomycetaceae</taxon>
        <taxon>Streptomyces</taxon>
    </lineage>
</organism>
<keyword evidence="3" id="KW-1185">Reference proteome</keyword>
<evidence type="ECO:0000313" key="3">
    <source>
        <dbReference type="Proteomes" id="UP001376459"/>
    </source>
</evidence>
<proteinExistence type="predicted"/>
<sequence>MARTLGFDHSGPLDARTGRAMTLLVQGQAHLIPLTVSAGPALGKASEGRGGDGAELNPLREGRVRRGRTDGR</sequence>
<feature type="compositionally biased region" description="Basic and acidic residues" evidence="1">
    <location>
        <begin position="46"/>
        <end position="72"/>
    </location>
</feature>
<accession>A0ABU8UV62</accession>
<gene>
    <name evidence="2" type="ORF">WKI71_43760</name>
</gene>
<protein>
    <submittedName>
        <fullName evidence="2">Uncharacterized protein</fullName>
    </submittedName>
</protein>
<comment type="caution">
    <text evidence="2">The sequence shown here is derived from an EMBL/GenBank/DDBJ whole genome shotgun (WGS) entry which is preliminary data.</text>
</comment>
<evidence type="ECO:0000313" key="2">
    <source>
        <dbReference type="EMBL" id="MEJ8672774.1"/>
    </source>
</evidence>
<evidence type="ECO:0000256" key="1">
    <source>
        <dbReference type="SAM" id="MobiDB-lite"/>
    </source>
</evidence>
<feature type="region of interest" description="Disordered" evidence="1">
    <location>
        <begin position="40"/>
        <end position="72"/>
    </location>
</feature>
<dbReference type="EMBL" id="JBBKAK010000001">
    <property type="protein sequence ID" value="MEJ8672774.1"/>
    <property type="molecule type" value="Genomic_DNA"/>
</dbReference>
<name>A0ABU8UV62_9ACTN</name>